<organism evidence="1 2">
    <name type="scientific">Spiroplasma melliferum KC3</name>
    <dbReference type="NCBI Taxonomy" id="570509"/>
    <lineage>
        <taxon>Bacteria</taxon>
        <taxon>Bacillati</taxon>
        <taxon>Mycoplasmatota</taxon>
        <taxon>Mollicutes</taxon>
        <taxon>Entomoplasmatales</taxon>
        <taxon>Spiroplasmataceae</taxon>
        <taxon>Spiroplasma</taxon>
    </lineage>
</organism>
<dbReference type="EMBL" id="AGBZ02000004">
    <property type="protein sequence ID" value="KAI92273.1"/>
    <property type="molecule type" value="Genomic_DNA"/>
</dbReference>
<accession>A0AAI9X0P4</accession>
<evidence type="ECO:0000313" key="2">
    <source>
        <dbReference type="Proteomes" id="UP000004057"/>
    </source>
</evidence>
<reference evidence="1 2" key="1">
    <citation type="journal article" date="2012" name="J. Proteome Res.">
        <title>Application of Spiroplasma melliferum proteogenomic profiling for the discovery of virulence factors and pathogenicity mechanisms in host-associated spiroplasmas.</title>
        <authorList>
            <person name="Alexeev D."/>
            <person name="Kostrjukova E."/>
            <person name="Aliper A."/>
            <person name="Popenko A."/>
            <person name="Bazaleev N."/>
            <person name="Tyakht A."/>
            <person name="Selezneva O."/>
            <person name="Akopian T."/>
            <person name="Prichodko E."/>
            <person name="Kondratov I."/>
            <person name="Chukin M."/>
            <person name="Demina I."/>
            <person name="Galyamina M."/>
            <person name="Kamashev D."/>
            <person name="Vanyushkina A."/>
            <person name="Ladygina V."/>
            <person name="Levitskii S."/>
            <person name="Lazarev V."/>
            <person name="Govorun V."/>
        </authorList>
    </citation>
    <scope>NUCLEOTIDE SEQUENCE [LARGE SCALE GENOMIC DNA]</scope>
    <source>
        <strain evidence="1 2">KC3</strain>
    </source>
</reference>
<dbReference type="Proteomes" id="UP000004057">
    <property type="component" value="Unassembled WGS sequence"/>
</dbReference>
<name>A0AAI9X0P4_SPIME</name>
<evidence type="ECO:0000313" key="1">
    <source>
        <dbReference type="EMBL" id="KAI92273.1"/>
    </source>
</evidence>
<comment type="caution">
    <text evidence="1">The sequence shown here is derived from an EMBL/GenBank/DDBJ whole genome shotgun (WGS) entry which is preliminary data.</text>
</comment>
<gene>
    <name evidence="1" type="ORF">SPM_006000</name>
</gene>
<protein>
    <submittedName>
        <fullName evidence="1">Uncharacterized protein</fullName>
    </submittedName>
</protein>
<sequence>MVSSFQGKDGNAYLSKQDAINTYHDYQKVYQLGNISNNETNIEFQNKYEAVQYLENIVLKNLEKKFQTDRYEMAGSFFTKDQILSWLESTTDIQYNYNSYRWSKLSHPNLQEMQLTQHDEKNYIKRYSPPKDTYWLNLDARGLSGNFSGPLYIETNVSFNTLIDRLKNNWQKISSNTINALMTPLVLFSTFINVQLNSQKPNDDNSWNIKRDFFAATENGEEKFKKGFILANNDKYNEETNSFYFDEIEENLIKVSGMSRWEKTLAFLQNVHNYTLRVNHSGNEENTLAFTNLLRTMLKNVIKANTMMFEDCLDDIFQNQNNTVSNQELTFTDIIHMFINPSKFIYQSPSKVNKLTNVINKIQTIGDTIFDAYGKIKKIHRLGQAITEGEIKLVLSSYETFFQHGQKYYEIDGKKLSAHEAFQKVAEVLRGNLAINNDGSKIDMKTSFQPVSKIAKFAGKIAAGLQIAKAMWDIGNAVSPFKFNTYENDLGNGQKLYYQTTEFEIPILNIQLARTDPSQVVNLTPIKLFSNGSIISGDVEDESKQLFTMLGSLIVGKDKARQYLKEYILTNPTKFVATRSYYITVMSNQEIREIVADKNNPTDALKKLRLFVNDIFTKYFANNINKMYFDGINSFFSNPIDARDSLKTKITNNQFIIKYKFTDLEGITKYYDNEATLLKEQNHYLENNVLIRKTILQSDLIKTIRFDKLKHQIGAQSKVYSVLFNGQERYFLTVGDAKNYVYSNSDIVLKTNKVINYYVFFGTLQFNSESDFYKWVKDNTLIVNGKGEVIQNGN</sequence>
<dbReference type="AlphaFoldDB" id="A0AAI9X0P4"/>
<proteinExistence type="predicted"/>